<dbReference type="EMBL" id="FNOP01000007">
    <property type="protein sequence ID" value="SDW85540.1"/>
    <property type="molecule type" value="Genomic_DNA"/>
</dbReference>
<evidence type="ECO:0000256" key="1">
    <source>
        <dbReference type="SAM" id="SignalP"/>
    </source>
</evidence>
<dbReference type="AlphaFoldDB" id="A0A1H2WY47"/>
<sequence length="143" mass="14793">MNKKIAAAVLSAYLLGAGTAALPAQAFDLGSVLKLGGISYLVSRFGGEINTFINKMTLQKGMDTHYATKVVPILSLGSGSYIGAVQVVGPKAQVDKVKAVGQLEGKFLSVARVKAMIPIDATSISNINRVDGVGVGAIVDFKL</sequence>
<comment type="caution">
    <text evidence="2">The sequence shown here is derived from an EMBL/GenBank/DDBJ whole genome shotgun (WGS) entry which is preliminary data.</text>
</comment>
<organism evidence="2 3">
    <name type="scientific">Acidaminococcus fermentans</name>
    <dbReference type="NCBI Taxonomy" id="905"/>
    <lineage>
        <taxon>Bacteria</taxon>
        <taxon>Bacillati</taxon>
        <taxon>Bacillota</taxon>
        <taxon>Negativicutes</taxon>
        <taxon>Acidaminococcales</taxon>
        <taxon>Acidaminococcaceae</taxon>
        <taxon>Acidaminococcus</taxon>
    </lineage>
</organism>
<dbReference type="OMA" id="YIGAVQV"/>
<protein>
    <submittedName>
        <fullName evidence="2">Uncharacterized protein</fullName>
    </submittedName>
</protein>
<dbReference type="Proteomes" id="UP000182379">
    <property type="component" value="Unassembled WGS sequence"/>
</dbReference>
<evidence type="ECO:0000313" key="2">
    <source>
        <dbReference type="EMBL" id="SDW85540.1"/>
    </source>
</evidence>
<name>A0A1H2WY47_ACIFE</name>
<gene>
    <name evidence="2" type="ORF">SAMN05216495_10755</name>
</gene>
<evidence type="ECO:0000313" key="3">
    <source>
        <dbReference type="Proteomes" id="UP000182379"/>
    </source>
</evidence>
<reference evidence="2 3" key="1">
    <citation type="submission" date="2016-10" db="EMBL/GenBank/DDBJ databases">
        <authorList>
            <person name="Varghese N."/>
            <person name="Submissions S."/>
        </authorList>
    </citation>
    <scope>NUCLEOTIDE SEQUENCE [LARGE SCALE GENOMIC DNA]</scope>
    <source>
        <strain evidence="2 3">WCC6</strain>
    </source>
</reference>
<proteinExistence type="predicted"/>
<dbReference type="RefSeq" id="WP_012939396.1">
    <property type="nucleotide sequence ID" value="NZ_CALAKB010000027.1"/>
</dbReference>
<keyword evidence="1" id="KW-0732">Signal</keyword>
<accession>A0A1H2WY47</accession>
<dbReference type="GeneID" id="78335766"/>
<feature type="chain" id="PRO_5032332532" evidence="1">
    <location>
        <begin position="27"/>
        <end position="143"/>
    </location>
</feature>
<feature type="signal peptide" evidence="1">
    <location>
        <begin position="1"/>
        <end position="26"/>
    </location>
</feature>